<reference evidence="1 2" key="1">
    <citation type="journal article" date="2013" name="Genome Biol. Evol.">
        <title>Genomes of Stigonematalean cyanobacteria (subsection V) and the evolution of oxygenic photosynthesis from prokaryotes to plastids.</title>
        <authorList>
            <person name="Dagan T."/>
            <person name="Roettger M."/>
            <person name="Stucken K."/>
            <person name="Landan G."/>
            <person name="Koch R."/>
            <person name="Major P."/>
            <person name="Gould S.B."/>
            <person name="Goremykin V.V."/>
            <person name="Rippka R."/>
            <person name="Tandeau de Marsac N."/>
            <person name="Gugger M."/>
            <person name="Lockhart P.J."/>
            <person name="Allen J.F."/>
            <person name="Brune I."/>
            <person name="Maus I."/>
            <person name="Puhler A."/>
            <person name="Martin W.F."/>
        </authorList>
    </citation>
    <scope>NUCLEOTIDE SEQUENCE [LARGE SCALE GENOMIC DNA]</scope>
    <source>
        <strain evidence="1 2">PCC 7110</strain>
    </source>
</reference>
<comment type="caution">
    <text evidence="1">The sequence shown here is derived from an EMBL/GenBank/DDBJ whole genome shotgun (WGS) entry which is preliminary data.</text>
</comment>
<protein>
    <submittedName>
        <fullName evidence="1">Uncharacterized protein</fullName>
    </submittedName>
</protein>
<dbReference type="EMBL" id="ANNX02000045">
    <property type="protein sequence ID" value="KYC37776.1"/>
    <property type="molecule type" value="Genomic_DNA"/>
</dbReference>
<dbReference type="AlphaFoldDB" id="A0A139WZE8"/>
<dbReference type="Proteomes" id="UP000076925">
    <property type="component" value="Unassembled WGS sequence"/>
</dbReference>
<sequence length="96" mass="11144">MPETFLSTGCDSSLLQEISACLCQTIITIQEQQPELLVEKYRNVAWRSDRTQSSLKAKITEVFAKYQDEDTRFEQLQNFLKSLLIPQAFHSKILIF</sequence>
<evidence type="ECO:0000313" key="1">
    <source>
        <dbReference type="EMBL" id="KYC37776.1"/>
    </source>
</evidence>
<organism evidence="1 2">
    <name type="scientific">Scytonema hofmannii PCC 7110</name>
    <dbReference type="NCBI Taxonomy" id="128403"/>
    <lineage>
        <taxon>Bacteria</taxon>
        <taxon>Bacillati</taxon>
        <taxon>Cyanobacteriota</taxon>
        <taxon>Cyanophyceae</taxon>
        <taxon>Nostocales</taxon>
        <taxon>Scytonemataceae</taxon>
        <taxon>Scytonema</taxon>
    </lineage>
</organism>
<dbReference type="RefSeq" id="WP_017743255.1">
    <property type="nucleotide sequence ID" value="NZ_KQ976354.1"/>
</dbReference>
<evidence type="ECO:0000313" key="2">
    <source>
        <dbReference type="Proteomes" id="UP000076925"/>
    </source>
</evidence>
<accession>A0A139WZE8</accession>
<keyword evidence="2" id="KW-1185">Reference proteome</keyword>
<gene>
    <name evidence="1" type="ORF">WA1_04475</name>
</gene>
<name>A0A139WZE8_9CYAN</name>
<proteinExistence type="predicted"/>